<evidence type="ECO:0000256" key="2">
    <source>
        <dbReference type="ARBA" id="ARBA00023015"/>
    </source>
</evidence>
<dbReference type="PROSITE" id="PS50110">
    <property type="entry name" value="RESPONSE_REGULATORY"/>
    <property type="match status" value="1"/>
</dbReference>
<dbReference type="InterPro" id="IPR011006">
    <property type="entry name" value="CheY-like_superfamily"/>
</dbReference>
<keyword evidence="6" id="KW-0597">Phosphoprotein</keyword>
<dbReference type="Gene3D" id="1.10.10.60">
    <property type="entry name" value="Homeodomain-like"/>
    <property type="match status" value="2"/>
</dbReference>
<dbReference type="CDD" id="cd17536">
    <property type="entry name" value="REC_YesN-like"/>
    <property type="match status" value="1"/>
</dbReference>
<protein>
    <recommendedName>
        <fullName evidence="1">Stage 0 sporulation protein A homolog</fullName>
    </recommendedName>
</protein>
<dbReference type="Proteomes" id="UP000184386">
    <property type="component" value="Unassembled WGS sequence"/>
</dbReference>
<reference evidence="9 10" key="1">
    <citation type="submission" date="2016-11" db="EMBL/GenBank/DDBJ databases">
        <authorList>
            <person name="Jaros S."/>
            <person name="Januszkiewicz K."/>
            <person name="Wedrychowicz H."/>
        </authorList>
    </citation>
    <scope>NUCLEOTIDE SEQUENCE [LARGE SCALE GENOMIC DNA]</scope>
    <source>
        <strain evidence="9 10">DSM 15929</strain>
    </source>
</reference>
<evidence type="ECO:0000313" key="10">
    <source>
        <dbReference type="Proteomes" id="UP000184386"/>
    </source>
</evidence>
<dbReference type="AlphaFoldDB" id="A0A1M7AHD1"/>
<evidence type="ECO:0000259" key="8">
    <source>
        <dbReference type="PROSITE" id="PS50110"/>
    </source>
</evidence>
<gene>
    <name evidence="9" type="ORF">SAMN02745136_04865</name>
</gene>
<feature type="domain" description="HTH araC/xylS-type" evidence="7">
    <location>
        <begin position="391"/>
        <end position="489"/>
    </location>
</feature>
<keyword evidence="10" id="KW-1185">Reference proteome</keyword>
<dbReference type="PANTHER" id="PTHR43280:SF34">
    <property type="entry name" value="ARAC-FAMILY TRANSCRIPTIONAL REGULATOR"/>
    <property type="match status" value="1"/>
</dbReference>
<dbReference type="PROSITE" id="PS01124">
    <property type="entry name" value="HTH_ARAC_FAMILY_2"/>
    <property type="match status" value="1"/>
</dbReference>
<evidence type="ECO:0000256" key="3">
    <source>
        <dbReference type="ARBA" id="ARBA00023125"/>
    </source>
</evidence>
<dbReference type="GO" id="GO:0003700">
    <property type="term" value="F:DNA-binding transcription factor activity"/>
    <property type="evidence" value="ECO:0007669"/>
    <property type="project" value="InterPro"/>
</dbReference>
<feature type="modified residue" description="4-aspartylphosphate" evidence="6">
    <location>
        <position position="54"/>
    </location>
</feature>
<sequence length="491" mass="56952">MRVIIVDDENVFRDYIKSMGIWGKGEYKLVGEAKSSREALELLRNTRVDVVLMDVCMPNENGVYLSTQIAHEFPKAAMIAISSYDNYDYVRDILKNGAHDYILKNRLTQENLETALTNIGRDSEHISQEQKKKQDRNTLKSWIENGKRLTLQWERKRKMFLIGNLVNLENMDNSIKEKYIKGILSILEDNEAADKEVVADYFYNGYFVIMICYNDFTTEAELLQQTEISKIRAHNNISRIFHINLEMKVCPQMSSEHALLSYIRHCFHRPEASEEKAGNLTLSLNQRKCLYIALESGNIEIAAAYIEQIYDDINEQEYGKIMMITSELFDILEKACMDVNINLDFIPKNEKLYEYVKKKNKENLVSSIIGLYRNALKEIAEHRVTYSEKVKAAIYFMNNNYEKITGMSEVAEAIGVSGSYLSRIFHLETGKTLINYLNDIRIEKAKSYLLLKKLPLKQVVTLCGFNNYSYFMNVFKEYTGKTPKEYQSGIL</sequence>
<keyword evidence="4" id="KW-0804">Transcription</keyword>
<keyword evidence="3 9" id="KW-0238">DNA-binding</keyword>
<proteinExistence type="predicted"/>
<evidence type="ECO:0000256" key="4">
    <source>
        <dbReference type="ARBA" id="ARBA00023163"/>
    </source>
</evidence>
<dbReference type="STRING" id="1121322.SAMN02745136_04865"/>
<name>A0A1M7AHD1_9FIRM</name>
<dbReference type="Gene3D" id="3.40.50.2300">
    <property type="match status" value="1"/>
</dbReference>
<dbReference type="Pfam" id="PF00072">
    <property type="entry name" value="Response_reg"/>
    <property type="match status" value="1"/>
</dbReference>
<dbReference type="SMART" id="SM00448">
    <property type="entry name" value="REC"/>
    <property type="match status" value="1"/>
</dbReference>
<dbReference type="InterPro" id="IPR018060">
    <property type="entry name" value="HTH_AraC"/>
</dbReference>
<dbReference type="PANTHER" id="PTHR43280">
    <property type="entry name" value="ARAC-FAMILY TRANSCRIPTIONAL REGULATOR"/>
    <property type="match status" value="1"/>
</dbReference>
<feature type="domain" description="Response regulatory" evidence="8">
    <location>
        <begin position="2"/>
        <end position="119"/>
    </location>
</feature>
<organism evidence="9 10">
    <name type="scientific">Anaerocolumna jejuensis DSM 15929</name>
    <dbReference type="NCBI Taxonomy" id="1121322"/>
    <lineage>
        <taxon>Bacteria</taxon>
        <taxon>Bacillati</taxon>
        <taxon>Bacillota</taxon>
        <taxon>Clostridia</taxon>
        <taxon>Lachnospirales</taxon>
        <taxon>Lachnospiraceae</taxon>
        <taxon>Anaerocolumna</taxon>
    </lineage>
</organism>
<dbReference type="SUPFAM" id="SSF52172">
    <property type="entry name" value="CheY-like"/>
    <property type="match status" value="1"/>
</dbReference>
<accession>A0A1M7AHD1</accession>
<dbReference type="EMBL" id="FRAC01000032">
    <property type="protein sequence ID" value="SHL41966.1"/>
    <property type="molecule type" value="Genomic_DNA"/>
</dbReference>
<dbReference type="Pfam" id="PF12833">
    <property type="entry name" value="HTH_18"/>
    <property type="match status" value="1"/>
</dbReference>
<comment type="function">
    <text evidence="5">May play the central regulatory role in sporulation. It may be an element of the effector pathway responsible for the activation of sporulation genes in response to nutritional stress. Spo0A may act in concert with spo0H (a sigma factor) to control the expression of some genes that are critical to the sporulation process.</text>
</comment>
<dbReference type="SMART" id="SM00342">
    <property type="entry name" value="HTH_ARAC"/>
    <property type="match status" value="1"/>
</dbReference>
<dbReference type="InterPro" id="IPR001789">
    <property type="entry name" value="Sig_transdc_resp-reg_receiver"/>
</dbReference>
<dbReference type="GO" id="GO:0000160">
    <property type="term" value="P:phosphorelay signal transduction system"/>
    <property type="evidence" value="ECO:0007669"/>
    <property type="project" value="InterPro"/>
</dbReference>
<evidence type="ECO:0000256" key="5">
    <source>
        <dbReference type="ARBA" id="ARBA00024867"/>
    </source>
</evidence>
<evidence type="ECO:0000313" key="9">
    <source>
        <dbReference type="EMBL" id="SHL41966.1"/>
    </source>
</evidence>
<dbReference type="SUPFAM" id="SSF46689">
    <property type="entry name" value="Homeodomain-like"/>
    <property type="match status" value="2"/>
</dbReference>
<dbReference type="OrthoDB" id="9794370at2"/>
<dbReference type="RefSeq" id="WP_073279787.1">
    <property type="nucleotide sequence ID" value="NZ_FRAC01000032.1"/>
</dbReference>
<dbReference type="GO" id="GO:0043565">
    <property type="term" value="F:sequence-specific DNA binding"/>
    <property type="evidence" value="ECO:0007669"/>
    <property type="project" value="InterPro"/>
</dbReference>
<dbReference type="InterPro" id="IPR009057">
    <property type="entry name" value="Homeodomain-like_sf"/>
</dbReference>
<evidence type="ECO:0000259" key="7">
    <source>
        <dbReference type="PROSITE" id="PS01124"/>
    </source>
</evidence>
<keyword evidence="2" id="KW-0805">Transcription regulation</keyword>
<evidence type="ECO:0000256" key="6">
    <source>
        <dbReference type="PROSITE-ProRule" id="PRU00169"/>
    </source>
</evidence>
<evidence type="ECO:0000256" key="1">
    <source>
        <dbReference type="ARBA" id="ARBA00018672"/>
    </source>
</evidence>